<feature type="region of interest" description="Disordered" evidence="1">
    <location>
        <begin position="1"/>
        <end position="30"/>
    </location>
</feature>
<comment type="caution">
    <text evidence="3">The sequence shown here is derived from an EMBL/GenBank/DDBJ whole genome shotgun (WGS) entry which is preliminary data.</text>
</comment>
<accession>A0AB34PMP2</accession>
<organism evidence="3 4">
    <name type="scientific">Candida albicans P78048</name>
    <dbReference type="NCBI Taxonomy" id="1094989"/>
    <lineage>
        <taxon>Eukaryota</taxon>
        <taxon>Fungi</taxon>
        <taxon>Dikarya</taxon>
        <taxon>Ascomycota</taxon>
        <taxon>Saccharomycotina</taxon>
        <taxon>Pichiomycetes</taxon>
        <taxon>Debaryomycetaceae</taxon>
        <taxon>Candida/Lodderomyces clade</taxon>
        <taxon>Candida</taxon>
    </lineage>
</organism>
<keyword evidence="2" id="KW-1133">Transmembrane helix</keyword>
<gene>
    <name evidence="3" type="ORF">MG3_04669</name>
</gene>
<keyword evidence="2" id="KW-0472">Membrane</keyword>
<dbReference type="AlphaFoldDB" id="A0AB34PMP2"/>
<dbReference type="EMBL" id="AJIX01000033">
    <property type="protein sequence ID" value="KGR07393.1"/>
    <property type="molecule type" value="Genomic_DNA"/>
</dbReference>
<reference evidence="3 4" key="1">
    <citation type="submission" date="2013-12" db="EMBL/GenBank/DDBJ databases">
        <title>The Genome Sequence of Candida albicans P78048.</title>
        <authorList>
            <consortium name="The Broad Institute Genome Sequencing Platform"/>
            <consortium name="The Broad Institute Genome Sequencing Center for Infectious Disease"/>
            <person name="Cuomo C."/>
            <person name="Bennett R."/>
            <person name="Hirakawa M."/>
            <person name="Noverr M."/>
            <person name="Mitchell A."/>
            <person name="Young S.K."/>
            <person name="Zeng Q."/>
            <person name="Gargeya S."/>
            <person name="Fitzgerald M."/>
            <person name="Abouelleil A."/>
            <person name="Alvarado L."/>
            <person name="Berlin A.M."/>
            <person name="Chapman S.B."/>
            <person name="Dewar J."/>
            <person name="Goldberg J."/>
            <person name="Griggs A."/>
            <person name="Gujja S."/>
            <person name="Hansen M."/>
            <person name="Howarth C."/>
            <person name="Imamovic A."/>
            <person name="Larimer J."/>
            <person name="McCowan C."/>
            <person name="Murphy C."/>
            <person name="Pearson M."/>
            <person name="Priest M."/>
            <person name="Roberts A."/>
            <person name="Saif S."/>
            <person name="Shea T."/>
            <person name="Sykes S."/>
            <person name="Wortman J."/>
            <person name="Nusbaum C."/>
            <person name="Birren B."/>
        </authorList>
    </citation>
    <scope>NUCLEOTIDE SEQUENCE [LARGE SCALE GENOMIC DNA]</scope>
    <source>
        <strain evidence="3 4">P78048</strain>
    </source>
</reference>
<sequence length="102" mass="11151">MYGAASHSQAGHSNNCARAHNGNNKTTTTTPTTKCVSIEKIKTSHSNGHFCVISHYLYACTISMMRMIAILTGITMYNCDGEKTTKEACETKKEKCDPVCQV</sequence>
<evidence type="ECO:0000256" key="2">
    <source>
        <dbReference type="SAM" id="Phobius"/>
    </source>
</evidence>
<protein>
    <submittedName>
        <fullName evidence="3">Uncharacterized protein</fullName>
    </submittedName>
</protein>
<proteinExistence type="predicted"/>
<evidence type="ECO:0000313" key="4">
    <source>
        <dbReference type="Proteomes" id="UP000030161"/>
    </source>
</evidence>
<dbReference type="Proteomes" id="UP000030161">
    <property type="component" value="Unassembled WGS sequence"/>
</dbReference>
<evidence type="ECO:0000256" key="1">
    <source>
        <dbReference type="SAM" id="MobiDB-lite"/>
    </source>
</evidence>
<keyword evidence="2" id="KW-0812">Transmembrane</keyword>
<feature type="compositionally biased region" description="Polar residues" evidence="1">
    <location>
        <begin position="1"/>
        <end position="25"/>
    </location>
</feature>
<feature type="transmembrane region" description="Helical" evidence="2">
    <location>
        <begin position="56"/>
        <end position="77"/>
    </location>
</feature>
<evidence type="ECO:0000313" key="3">
    <source>
        <dbReference type="EMBL" id="KGR07393.1"/>
    </source>
</evidence>
<name>A0AB34PMP2_CANAX</name>